<proteinExistence type="predicted"/>
<gene>
    <name evidence="1" type="ORF">WN55_10554</name>
</gene>
<name>A0A154P474_DUFNO</name>
<dbReference type="AlphaFoldDB" id="A0A154P474"/>
<keyword evidence="2" id="KW-1185">Reference proteome</keyword>
<dbReference type="EMBL" id="KQ434809">
    <property type="protein sequence ID" value="KZC06643.1"/>
    <property type="molecule type" value="Genomic_DNA"/>
</dbReference>
<sequence>MACLKYVGFGPRLGTFCLAETKRIFRDAARPQGRQPFAADRSWNWFAIPVHAEGYTNNAFKIPGFGTPWDV</sequence>
<accession>A0A154P474</accession>
<evidence type="ECO:0000313" key="2">
    <source>
        <dbReference type="Proteomes" id="UP000076502"/>
    </source>
</evidence>
<organism evidence="1 2">
    <name type="scientific">Dufourea novaeangliae</name>
    <name type="common">Sweat bee</name>
    <dbReference type="NCBI Taxonomy" id="178035"/>
    <lineage>
        <taxon>Eukaryota</taxon>
        <taxon>Metazoa</taxon>
        <taxon>Ecdysozoa</taxon>
        <taxon>Arthropoda</taxon>
        <taxon>Hexapoda</taxon>
        <taxon>Insecta</taxon>
        <taxon>Pterygota</taxon>
        <taxon>Neoptera</taxon>
        <taxon>Endopterygota</taxon>
        <taxon>Hymenoptera</taxon>
        <taxon>Apocrita</taxon>
        <taxon>Aculeata</taxon>
        <taxon>Apoidea</taxon>
        <taxon>Anthophila</taxon>
        <taxon>Halictidae</taxon>
        <taxon>Rophitinae</taxon>
        <taxon>Dufourea</taxon>
    </lineage>
</organism>
<evidence type="ECO:0000313" key="1">
    <source>
        <dbReference type="EMBL" id="KZC06643.1"/>
    </source>
</evidence>
<reference evidence="1 2" key="1">
    <citation type="submission" date="2015-07" db="EMBL/GenBank/DDBJ databases">
        <title>The genome of Dufourea novaeangliae.</title>
        <authorList>
            <person name="Pan H."/>
            <person name="Kapheim K."/>
        </authorList>
    </citation>
    <scope>NUCLEOTIDE SEQUENCE [LARGE SCALE GENOMIC DNA]</scope>
    <source>
        <strain evidence="1">0120121106</strain>
        <tissue evidence="1">Whole body</tissue>
    </source>
</reference>
<protein>
    <submittedName>
        <fullName evidence="1">Uncharacterized protein</fullName>
    </submittedName>
</protein>
<dbReference type="Proteomes" id="UP000076502">
    <property type="component" value="Unassembled WGS sequence"/>
</dbReference>